<dbReference type="InterPro" id="IPR041916">
    <property type="entry name" value="Anti_sigma_zinc_sf"/>
</dbReference>
<organism evidence="12 13">
    <name type="scientific">Candidatus Chloroploca asiatica</name>
    <dbReference type="NCBI Taxonomy" id="1506545"/>
    <lineage>
        <taxon>Bacteria</taxon>
        <taxon>Bacillati</taxon>
        <taxon>Chloroflexota</taxon>
        <taxon>Chloroflexia</taxon>
        <taxon>Chloroflexales</taxon>
        <taxon>Chloroflexineae</taxon>
        <taxon>Oscillochloridaceae</taxon>
        <taxon>Candidatus Chloroploca</taxon>
    </lineage>
</organism>
<evidence type="ECO:0000313" key="13">
    <source>
        <dbReference type="Proteomes" id="UP000220922"/>
    </source>
</evidence>
<dbReference type="EMBL" id="LYXE01000083">
    <property type="protein sequence ID" value="PDV99132.1"/>
    <property type="molecule type" value="Genomic_DNA"/>
</dbReference>
<dbReference type="Proteomes" id="UP000220922">
    <property type="component" value="Unassembled WGS sequence"/>
</dbReference>
<dbReference type="PANTHER" id="PTHR37461">
    <property type="entry name" value="ANTI-SIGMA-K FACTOR RSKA"/>
    <property type="match status" value="1"/>
</dbReference>
<reference evidence="12 13" key="1">
    <citation type="submission" date="2016-05" db="EMBL/GenBank/DDBJ databases">
        <authorList>
            <person name="Lavstsen T."/>
            <person name="Jespersen J.S."/>
        </authorList>
    </citation>
    <scope>NUCLEOTIDE SEQUENCE [LARGE SCALE GENOMIC DNA]</scope>
    <source>
        <strain evidence="12 13">B7-9</strain>
    </source>
</reference>
<name>A0A2H3KUX5_9CHLR</name>
<dbReference type="GO" id="GO:0016989">
    <property type="term" value="F:sigma factor antagonist activity"/>
    <property type="evidence" value="ECO:0007669"/>
    <property type="project" value="TreeGrafter"/>
</dbReference>
<comment type="caution">
    <text evidence="12">The sequence shown here is derived from an EMBL/GenBank/DDBJ whole genome shotgun (WGS) entry which is preliminary data.</text>
</comment>
<proteinExistence type="predicted"/>
<keyword evidence="9" id="KW-0175">Coiled coil</keyword>
<gene>
    <name evidence="12" type="ORF">A9Q02_13530</name>
</gene>
<evidence type="ECO:0000256" key="5">
    <source>
        <dbReference type="ARBA" id="ARBA00022989"/>
    </source>
</evidence>
<dbReference type="InterPro" id="IPR018764">
    <property type="entry name" value="RskA_C"/>
</dbReference>
<keyword evidence="13" id="KW-1185">Reference proteome</keyword>
<dbReference type="OrthoDB" id="150147at2"/>
<dbReference type="GO" id="GO:0005886">
    <property type="term" value="C:plasma membrane"/>
    <property type="evidence" value="ECO:0007669"/>
    <property type="project" value="UniProtKB-SubCell"/>
</dbReference>
<keyword evidence="4 10" id="KW-0812">Transmembrane</keyword>
<evidence type="ECO:0000256" key="4">
    <source>
        <dbReference type="ARBA" id="ARBA00022692"/>
    </source>
</evidence>
<dbReference type="GO" id="GO:0006417">
    <property type="term" value="P:regulation of translation"/>
    <property type="evidence" value="ECO:0007669"/>
    <property type="project" value="TreeGrafter"/>
</dbReference>
<evidence type="ECO:0000256" key="9">
    <source>
        <dbReference type="SAM" id="Coils"/>
    </source>
</evidence>
<comment type="subcellular location">
    <subcellularLocation>
        <location evidence="2">Cell membrane</location>
    </subcellularLocation>
    <subcellularLocation>
        <location evidence="1">Membrane</location>
        <topology evidence="1">Single-pass membrane protein</topology>
    </subcellularLocation>
</comment>
<evidence type="ECO:0000256" key="6">
    <source>
        <dbReference type="ARBA" id="ARBA00023136"/>
    </source>
</evidence>
<keyword evidence="3" id="KW-1003">Cell membrane</keyword>
<keyword evidence="5 10" id="KW-1133">Transmembrane helix</keyword>
<evidence type="ECO:0000259" key="11">
    <source>
        <dbReference type="Pfam" id="PF10099"/>
    </source>
</evidence>
<evidence type="ECO:0000313" key="12">
    <source>
        <dbReference type="EMBL" id="PDV99132.1"/>
    </source>
</evidence>
<feature type="domain" description="Anti-sigma K factor RskA C-terminal" evidence="11">
    <location>
        <begin position="181"/>
        <end position="305"/>
    </location>
</feature>
<protein>
    <recommendedName>
        <fullName evidence="8">Regulator of SigK</fullName>
    </recommendedName>
    <alternativeName>
        <fullName evidence="7">Sigma-K anti-sigma factor RskA</fullName>
    </alternativeName>
</protein>
<evidence type="ECO:0000256" key="1">
    <source>
        <dbReference type="ARBA" id="ARBA00004167"/>
    </source>
</evidence>
<evidence type="ECO:0000256" key="2">
    <source>
        <dbReference type="ARBA" id="ARBA00004236"/>
    </source>
</evidence>
<accession>A0A2H3KUX5</accession>
<feature type="coiled-coil region" evidence="9">
    <location>
        <begin position="130"/>
        <end position="157"/>
    </location>
</feature>
<evidence type="ECO:0000256" key="10">
    <source>
        <dbReference type="SAM" id="Phobius"/>
    </source>
</evidence>
<dbReference type="Gene3D" id="1.10.10.1320">
    <property type="entry name" value="Anti-sigma factor, zinc-finger domain"/>
    <property type="match status" value="1"/>
</dbReference>
<evidence type="ECO:0000256" key="3">
    <source>
        <dbReference type="ARBA" id="ARBA00022475"/>
    </source>
</evidence>
<evidence type="ECO:0000256" key="8">
    <source>
        <dbReference type="ARBA" id="ARBA00030803"/>
    </source>
</evidence>
<sequence length="314" mass="33612">MNDASAEGHEADSLLAAFALGSLDLDEQAELEALLATSPAHQKELRQLREVTALLPYATLAAEPPAHVKAQLFARVEADRATRLQAPAPSAAAPRVRRPLRNWIMPGFAVALAVLVFALGNLTLTLGSTVRRLDEANRELTTAIAELQQSLSETQGRQETLSGQLADSQEQWLAISNQLLASEDRIGQLNARLAHDEQIVTFVSAPGVATRQLAPARPDQSARGEMYMYPGEPNAVVLFSGLPILETGQVYQFWLADGSSEVAAGTFQVDSTGITRLVVQAPREVNAFQRVMVTVEPDGGSITPGTTVVLTGSL</sequence>
<keyword evidence="6 10" id="KW-0472">Membrane</keyword>
<dbReference type="PANTHER" id="PTHR37461:SF1">
    <property type="entry name" value="ANTI-SIGMA-K FACTOR RSKA"/>
    <property type="match status" value="1"/>
</dbReference>
<dbReference type="Pfam" id="PF10099">
    <property type="entry name" value="RskA_C"/>
    <property type="match status" value="1"/>
</dbReference>
<feature type="transmembrane region" description="Helical" evidence="10">
    <location>
        <begin position="103"/>
        <end position="124"/>
    </location>
</feature>
<dbReference type="AlphaFoldDB" id="A0A2H3KUX5"/>
<dbReference type="InterPro" id="IPR051474">
    <property type="entry name" value="Anti-sigma-K/W_factor"/>
</dbReference>
<evidence type="ECO:0000256" key="7">
    <source>
        <dbReference type="ARBA" id="ARBA00029829"/>
    </source>
</evidence>